<dbReference type="Proteomes" id="UP000030645">
    <property type="component" value="Unassembled WGS sequence"/>
</dbReference>
<dbReference type="PANTHER" id="PTHR45966:SF34">
    <property type="entry name" value="GDSL-LIKE LIPASE_ACYLHYDROLASE"/>
    <property type="match status" value="1"/>
</dbReference>
<dbReference type="CDD" id="cd01837">
    <property type="entry name" value="SGNH_plant_lipase_like"/>
    <property type="match status" value="1"/>
</dbReference>
<dbReference type="PANTHER" id="PTHR45966">
    <property type="entry name" value="GDSL-LIKE LIPASE/ACYLHYDROLASE"/>
    <property type="match status" value="1"/>
</dbReference>
<dbReference type="EMBL" id="KE345328">
    <property type="protein sequence ID" value="EXC01345.1"/>
    <property type="molecule type" value="Genomic_DNA"/>
</dbReference>
<dbReference type="InterPro" id="IPR036514">
    <property type="entry name" value="SGNH_hydro_sf"/>
</dbReference>
<evidence type="ECO:0000313" key="4">
    <source>
        <dbReference type="EMBL" id="EXC01345.1"/>
    </source>
</evidence>
<dbReference type="SUPFAM" id="SSF52266">
    <property type="entry name" value="SGNH hydrolase"/>
    <property type="match status" value="1"/>
</dbReference>
<protein>
    <submittedName>
        <fullName evidence="4">GDSL esterase/lipase 1</fullName>
    </submittedName>
</protein>
<keyword evidence="2 3" id="KW-0732">Signal</keyword>
<dbReference type="InterPro" id="IPR035669">
    <property type="entry name" value="SGNH_plant_lipase-like"/>
</dbReference>
<dbReference type="OrthoDB" id="1600564at2759"/>
<evidence type="ECO:0000256" key="2">
    <source>
        <dbReference type="ARBA" id="ARBA00022729"/>
    </source>
</evidence>
<evidence type="ECO:0000256" key="3">
    <source>
        <dbReference type="SAM" id="SignalP"/>
    </source>
</evidence>
<dbReference type="eggNOG" id="ENOG502RBN6">
    <property type="taxonomic scope" value="Eukaryota"/>
</dbReference>
<dbReference type="Gene3D" id="3.40.50.1110">
    <property type="entry name" value="SGNH hydrolase"/>
    <property type="match status" value="1"/>
</dbReference>
<accession>W9RPE6</accession>
<organism evidence="4 5">
    <name type="scientific">Morus notabilis</name>
    <dbReference type="NCBI Taxonomy" id="981085"/>
    <lineage>
        <taxon>Eukaryota</taxon>
        <taxon>Viridiplantae</taxon>
        <taxon>Streptophyta</taxon>
        <taxon>Embryophyta</taxon>
        <taxon>Tracheophyta</taxon>
        <taxon>Spermatophyta</taxon>
        <taxon>Magnoliopsida</taxon>
        <taxon>eudicotyledons</taxon>
        <taxon>Gunneridae</taxon>
        <taxon>Pentapetalae</taxon>
        <taxon>rosids</taxon>
        <taxon>fabids</taxon>
        <taxon>Rosales</taxon>
        <taxon>Moraceae</taxon>
        <taxon>Moreae</taxon>
        <taxon>Morus</taxon>
    </lineage>
</organism>
<proteinExistence type="inferred from homology"/>
<gene>
    <name evidence="4" type="ORF">L484_005045</name>
</gene>
<feature type="chain" id="PRO_5004928525" evidence="3">
    <location>
        <begin position="31"/>
        <end position="373"/>
    </location>
</feature>
<keyword evidence="5" id="KW-1185">Reference proteome</keyword>
<dbReference type="PROSITE" id="PS51257">
    <property type="entry name" value="PROKAR_LIPOPROTEIN"/>
    <property type="match status" value="1"/>
</dbReference>
<dbReference type="AlphaFoldDB" id="W9RPE6"/>
<dbReference type="GO" id="GO:0016298">
    <property type="term" value="F:lipase activity"/>
    <property type="evidence" value="ECO:0007669"/>
    <property type="project" value="TreeGrafter"/>
</dbReference>
<dbReference type="InterPro" id="IPR001087">
    <property type="entry name" value="GDSL"/>
</dbReference>
<reference evidence="5" key="1">
    <citation type="submission" date="2013-01" db="EMBL/GenBank/DDBJ databases">
        <title>Draft Genome Sequence of a Mulberry Tree, Morus notabilis C.K. Schneid.</title>
        <authorList>
            <person name="He N."/>
            <person name="Zhao S."/>
        </authorList>
    </citation>
    <scope>NUCLEOTIDE SEQUENCE</scope>
</reference>
<evidence type="ECO:0000256" key="1">
    <source>
        <dbReference type="ARBA" id="ARBA00008668"/>
    </source>
</evidence>
<feature type="signal peptide" evidence="3">
    <location>
        <begin position="1"/>
        <end position="30"/>
    </location>
</feature>
<name>W9RPE6_9ROSA</name>
<dbReference type="STRING" id="981085.W9RPE6"/>
<dbReference type="Pfam" id="PF00657">
    <property type="entry name" value="Lipase_GDSL"/>
    <property type="match status" value="1"/>
</dbReference>
<comment type="similarity">
    <text evidence="1">Belongs to the 'GDSL' lipolytic enzyme family.</text>
</comment>
<sequence length="373" mass="41857">MGIMATKRFPLFLFTISAILLNIIFTACQGHSPVPEKHVSPLFVFGDSIFDPGNNNYINTIVKANYYPYGETFFKYPTGRFSDGRIIPDFIAEYAKLPLIPPYLQPGNHEFSYGVNFASAGSGALVESNQGMTIDLGTQFRYFKNVTRELKQKLGDEKAKVLLSRAVYMISIGSNDYVFPFTINSTVLQSYSPPEFVRLVAGNITSVIQEIYKIGGRKFGFVNLWPLACVPYLRVIDVEKYGACFDQITPYIQLHNKEISKLLPKLQNELKGFKYSLLDFYSLIKARMDDPSKYGFKEGTAACCGSGPYRGILSCGGKRGVTEYYLCDNPSEYVFFDSGHLTDRAYEQFSEQAWSGKPSFAGPCNLKALFAFN</sequence>
<evidence type="ECO:0000313" key="5">
    <source>
        <dbReference type="Proteomes" id="UP000030645"/>
    </source>
</evidence>
<dbReference type="InterPro" id="IPR044552">
    <property type="entry name" value="GLIP1-5/GLL25"/>
</dbReference>
<dbReference type="KEGG" id="mnt:21388529"/>